<keyword evidence="5" id="KW-0811">Translocation</keyword>
<evidence type="ECO:0000256" key="4">
    <source>
        <dbReference type="ARBA" id="ARBA00022927"/>
    </source>
</evidence>
<dbReference type="Gene3D" id="6.10.140.1350">
    <property type="match status" value="1"/>
</dbReference>
<dbReference type="AlphaFoldDB" id="A0A9P3HJN0"/>
<proteinExistence type="predicted"/>
<evidence type="ECO:0000313" key="10">
    <source>
        <dbReference type="Proteomes" id="UP000827284"/>
    </source>
</evidence>
<gene>
    <name evidence="9" type="ORF">EMPS_09866</name>
</gene>
<keyword evidence="6" id="KW-0906">Nuclear pore complex</keyword>
<keyword evidence="2" id="KW-0813">Transport</keyword>
<evidence type="ECO:0000256" key="3">
    <source>
        <dbReference type="ARBA" id="ARBA00022816"/>
    </source>
</evidence>
<dbReference type="GO" id="GO:0017056">
    <property type="term" value="F:structural constituent of nuclear pore"/>
    <property type="evidence" value="ECO:0007669"/>
    <property type="project" value="InterPro"/>
</dbReference>
<name>A0A9P3HJN0_9FUNG</name>
<keyword evidence="3" id="KW-0509">mRNA transport</keyword>
<sequence>MSLFQGFGAAPAATSAPANPFGATPAPAASAPANPFGSFGSTPATSAPATSTGSLFGAAPAASAAATTSSSLFPSLTATTSSAAPAATSAPSFGGSLFSAQPATATSTAPTSTLSTGSLFSNPNSTAAANALTNAATKSTFGASTATAAAVALTPDTIAGSTKYTELPADAKSTLDQFHQFLQSQIHLSATLTSRPSDSLDKISKDTVELSKRLSTLNDALGRDTKVIEALQSKVGQELKQADSAGRIIEAYSNTSQANFLYAGNNSAGQYFLDQCQAFEDQIRQFRSTIEEIERHLASFGSRNPQVAHALPEVLRNQHEGFLSVASRVAVLHDEIRDREKAYLMFRRKFFDDESDPFEAHHQHQQQQKHRRAENGLRGSESQRSVMLESGHLGQSINSGSSQKSFRDIAKETLRPGSAAGASASTTAQAASTAAKPAFGGSLFGGASTTSAAPATSGLFGSTTTTTAAPATGGLFGSTAPVTSTAGSSLFGQPAASTGGFGGFGTTPATSAAAPAATTGAFGGFGQAASAAPTSAPTFSLTAPPAGSAAGGSSLFGAPAATASPFGGGFKLGGK</sequence>
<comment type="subcellular location">
    <subcellularLocation>
        <location evidence="1">Nucleus</location>
        <location evidence="1">Nuclear pore complex</location>
    </subcellularLocation>
</comment>
<dbReference type="GO" id="GO:0015031">
    <property type="term" value="P:protein transport"/>
    <property type="evidence" value="ECO:0007669"/>
    <property type="project" value="UniProtKB-KW"/>
</dbReference>
<keyword evidence="7" id="KW-0539">Nucleus</keyword>
<dbReference type="GO" id="GO:0051028">
    <property type="term" value="P:mRNA transport"/>
    <property type="evidence" value="ECO:0007669"/>
    <property type="project" value="UniProtKB-KW"/>
</dbReference>
<keyword evidence="4" id="KW-0653">Protein transport</keyword>
<evidence type="ECO:0000256" key="5">
    <source>
        <dbReference type="ARBA" id="ARBA00023010"/>
    </source>
</evidence>
<evidence type="ECO:0000256" key="1">
    <source>
        <dbReference type="ARBA" id="ARBA00004567"/>
    </source>
</evidence>
<keyword evidence="10" id="KW-1185">Reference proteome</keyword>
<dbReference type="InterPro" id="IPR025574">
    <property type="entry name" value="Nucleoporin_FG_rpt"/>
</dbReference>
<dbReference type="GO" id="GO:0008139">
    <property type="term" value="F:nuclear localization sequence binding"/>
    <property type="evidence" value="ECO:0007669"/>
    <property type="project" value="InterPro"/>
</dbReference>
<evidence type="ECO:0000313" key="9">
    <source>
        <dbReference type="EMBL" id="GJJ77507.1"/>
    </source>
</evidence>
<reference evidence="9" key="1">
    <citation type="submission" date="2021-11" db="EMBL/GenBank/DDBJ databases">
        <authorList>
            <person name="Herlambang A."/>
            <person name="Guo Y."/>
            <person name="Takashima Y."/>
            <person name="Nishizawa T."/>
        </authorList>
    </citation>
    <scope>NUCLEOTIDE SEQUENCE</scope>
    <source>
        <strain evidence="9">E1425</strain>
    </source>
</reference>
<dbReference type="GO" id="GO:0005643">
    <property type="term" value="C:nuclear pore"/>
    <property type="evidence" value="ECO:0007669"/>
    <property type="project" value="UniProtKB-SubCell"/>
</dbReference>
<dbReference type="InterPro" id="IPR024882">
    <property type="entry name" value="NUP58/p45/49"/>
</dbReference>
<dbReference type="EMBL" id="BQFW01000013">
    <property type="protein sequence ID" value="GJJ77507.1"/>
    <property type="molecule type" value="Genomic_DNA"/>
</dbReference>
<protein>
    <submittedName>
        <fullName evidence="9">Nucleoporin p58/p45</fullName>
    </submittedName>
</protein>
<feature type="region of interest" description="Disordered" evidence="8">
    <location>
        <begin position="11"/>
        <end position="50"/>
    </location>
</feature>
<evidence type="ECO:0000256" key="2">
    <source>
        <dbReference type="ARBA" id="ARBA00022448"/>
    </source>
</evidence>
<evidence type="ECO:0000256" key="6">
    <source>
        <dbReference type="ARBA" id="ARBA00023132"/>
    </source>
</evidence>
<evidence type="ECO:0000256" key="8">
    <source>
        <dbReference type="SAM" id="MobiDB-lite"/>
    </source>
</evidence>
<dbReference type="Pfam" id="PF15967">
    <property type="entry name" value="Nucleoporin_FG2"/>
    <property type="match status" value="1"/>
</dbReference>
<dbReference type="Pfam" id="PF13634">
    <property type="entry name" value="Nucleoporin_FG"/>
    <property type="match status" value="1"/>
</dbReference>
<organism evidence="9 10">
    <name type="scientific">Entomortierella parvispora</name>
    <dbReference type="NCBI Taxonomy" id="205924"/>
    <lineage>
        <taxon>Eukaryota</taxon>
        <taxon>Fungi</taxon>
        <taxon>Fungi incertae sedis</taxon>
        <taxon>Mucoromycota</taxon>
        <taxon>Mortierellomycotina</taxon>
        <taxon>Mortierellomycetes</taxon>
        <taxon>Mortierellales</taxon>
        <taxon>Mortierellaceae</taxon>
        <taxon>Entomortierella</taxon>
    </lineage>
</organism>
<dbReference type="OrthoDB" id="2538017at2759"/>
<reference evidence="9" key="2">
    <citation type="journal article" date="2022" name="Microbiol. Resour. Announc.">
        <title>Whole-Genome Sequence of Entomortierella parvispora E1425, a Mucoromycotan Fungus Associated with Burkholderiaceae-Related Endosymbiotic Bacteria.</title>
        <authorList>
            <person name="Herlambang A."/>
            <person name="Guo Y."/>
            <person name="Takashima Y."/>
            <person name="Narisawa K."/>
            <person name="Ohta H."/>
            <person name="Nishizawa T."/>
        </authorList>
    </citation>
    <scope>NUCLEOTIDE SEQUENCE</scope>
    <source>
        <strain evidence="9">E1425</strain>
    </source>
</reference>
<dbReference type="PANTHER" id="PTHR13437:SF2">
    <property type="entry name" value="NUCLEOPORIN P58_P45"/>
    <property type="match status" value="1"/>
</dbReference>
<comment type="caution">
    <text evidence="9">The sequence shown here is derived from an EMBL/GenBank/DDBJ whole genome shotgun (WGS) entry which is preliminary data.</text>
</comment>
<evidence type="ECO:0000256" key="7">
    <source>
        <dbReference type="ARBA" id="ARBA00023242"/>
    </source>
</evidence>
<feature type="region of interest" description="Disordered" evidence="8">
    <location>
        <begin position="357"/>
        <end position="382"/>
    </location>
</feature>
<dbReference type="PANTHER" id="PTHR13437">
    <property type="entry name" value="NUCLEOPORIN P58/P45 NUCLEOPORIN-LIKE PROTEIN 1"/>
    <property type="match status" value="1"/>
</dbReference>
<dbReference type="Proteomes" id="UP000827284">
    <property type="component" value="Unassembled WGS sequence"/>
</dbReference>
<accession>A0A9P3HJN0</accession>
<feature type="compositionally biased region" description="Basic residues" evidence="8">
    <location>
        <begin position="363"/>
        <end position="372"/>
    </location>
</feature>